<dbReference type="GO" id="GO:0046872">
    <property type="term" value="F:metal ion binding"/>
    <property type="evidence" value="ECO:0007669"/>
    <property type="project" value="InterPro"/>
</dbReference>
<dbReference type="InterPro" id="IPR003806">
    <property type="entry name" value="ATP-grasp_PylC-type"/>
</dbReference>
<proteinExistence type="predicted"/>
<dbReference type="AlphaFoldDB" id="A0A367F758"/>
<gene>
    <name evidence="6" type="ORF">DQ384_29945</name>
</gene>
<accession>A0A367F758</accession>
<dbReference type="PANTHER" id="PTHR43585:SF2">
    <property type="entry name" value="ATP-GRASP ENZYME FSQD"/>
    <property type="match status" value="1"/>
</dbReference>
<dbReference type="RefSeq" id="WP_114032234.1">
    <property type="nucleotide sequence ID" value="NZ_QOIL01000020.1"/>
</dbReference>
<keyword evidence="3 4" id="KW-0067">ATP-binding</keyword>
<dbReference type="InterPro" id="IPR052032">
    <property type="entry name" value="ATP-dep_AA_Ligase"/>
</dbReference>
<dbReference type="GO" id="GO:0016874">
    <property type="term" value="F:ligase activity"/>
    <property type="evidence" value="ECO:0007669"/>
    <property type="project" value="UniProtKB-KW"/>
</dbReference>
<evidence type="ECO:0000313" key="6">
    <source>
        <dbReference type="EMBL" id="RCG26196.1"/>
    </source>
</evidence>
<evidence type="ECO:0000259" key="5">
    <source>
        <dbReference type="PROSITE" id="PS50975"/>
    </source>
</evidence>
<evidence type="ECO:0000256" key="2">
    <source>
        <dbReference type="ARBA" id="ARBA00022741"/>
    </source>
</evidence>
<comment type="caution">
    <text evidence="6">The sequence shown here is derived from an EMBL/GenBank/DDBJ whole genome shotgun (WGS) entry which is preliminary data.</text>
</comment>
<evidence type="ECO:0000256" key="3">
    <source>
        <dbReference type="ARBA" id="ARBA00022840"/>
    </source>
</evidence>
<evidence type="ECO:0000256" key="4">
    <source>
        <dbReference type="PROSITE-ProRule" id="PRU00409"/>
    </source>
</evidence>
<dbReference type="InterPro" id="IPR011761">
    <property type="entry name" value="ATP-grasp"/>
</dbReference>
<dbReference type="Proteomes" id="UP000253094">
    <property type="component" value="Unassembled WGS sequence"/>
</dbReference>
<dbReference type="GO" id="GO:0005524">
    <property type="term" value="F:ATP binding"/>
    <property type="evidence" value="ECO:0007669"/>
    <property type="project" value="UniProtKB-UniRule"/>
</dbReference>
<evidence type="ECO:0000256" key="1">
    <source>
        <dbReference type="ARBA" id="ARBA00022598"/>
    </source>
</evidence>
<organism evidence="6 7">
    <name type="scientific">Sphaerisporangium album</name>
    <dbReference type="NCBI Taxonomy" id="509200"/>
    <lineage>
        <taxon>Bacteria</taxon>
        <taxon>Bacillati</taxon>
        <taxon>Actinomycetota</taxon>
        <taxon>Actinomycetes</taxon>
        <taxon>Streptosporangiales</taxon>
        <taxon>Streptosporangiaceae</taxon>
        <taxon>Sphaerisporangium</taxon>
    </lineage>
</organism>
<dbReference type="Gene3D" id="3.30.470.20">
    <property type="entry name" value="ATP-grasp fold, B domain"/>
    <property type="match status" value="1"/>
</dbReference>
<feature type="domain" description="ATP-grasp" evidence="5">
    <location>
        <begin position="116"/>
        <end position="318"/>
    </location>
</feature>
<dbReference type="PANTHER" id="PTHR43585">
    <property type="entry name" value="FUMIPYRROLE BIOSYNTHESIS PROTEIN C"/>
    <property type="match status" value="1"/>
</dbReference>
<dbReference type="Pfam" id="PF02655">
    <property type="entry name" value="ATP-grasp_3"/>
    <property type="match status" value="1"/>
</dbReference>
<sequence length="415" mass="44125">MSHRPVLLVVYDTGSLAPTRLAQAALGNDCDLVFVTAATEHAREMIPALRMVGSVVESSGRTEHDLVRELREMKPSGIVTFSEFQLATTVRLADALGLPYHAPGDLEAITHKDRQRERLAEAGLPAVRFRTVTRLDQADEALAHVGLPAIIKPVIGASSRNTVAVSTPGQCHRALAEILGGTGDAPAETAVMLEELLPGRPTAAPWGDYIAVDCVALGGDVRPVFVTSKFALAEPFRERGGYGGFSVVPEPEVREVRDLACRAVRALGVHGIADVEIKLTGAGPRVIEVNGRLGAWVDDLAVRSGTADPADVAVRAALGRDCETGGVKTDGPIAFHYLIVPPFGARRVRSIRGAAALRRVRGVERLSVLVRPGASVDWRIGARGNVAAVIGTVRDHDELAETVAAIEAVDWIAYE</sequence>
<evidence type="ECO:0000313" key="7">
    <source>
        <dbReference type="Proteomes" id="UP000253094"/>
    </source>
</evidence>
<reference evidence="6 7" key="1">
    <citation type="submission" date="2018-06" db="EMBL/GenBank/DDBJ databases">
        <title>Sphaerisporangium craniellae sp. nov., isolated from a marine sponge in the South China Sea.</title>
        <authorList>
            <person name="Li L."/>
        </authorList>
    </citation>
    <scope>NUCLEOTIDE SEQUENCE [LARGE SCALE GENOMIC DNA]</scope>
    <source>
        <strain evidence="6 7">CCTCC AA 208026</strain>
    </source>
</reference>
<dbReference type="OrthoDB" id="24041at2"/>
<protein>
    <submittedName>
        <fullName evidence="6">ATP-grasp domain-containing protein</fullName>
    </submittedName>
</protein>
<dbReference type="EMBL" id="QOIL01000020">
    <property type="protein sequence ID" value="RCG26196.1"/>
    <property type="molecule type" value="Genomic_DNA"/>
</dbReference>
<keyword evidence="2 4" id="KW-0547">Nucleotide-binding</keyword>
<keyword evidence="1" id="KW-0436">Ligase</keyword>
<keyword evidence="7" id="KW-1185">Reference proteome</keyword>
<dbReference type="PROSITE" id="PS50975">
    <property type="entry name" value="ATP_GRASP"/>
    <property type="match status" value="1"/>
</dbReference>
<name>A0A367F758_9ACTN</name>
<dbReference type="SUPFAM" id="SSF56059">
    <property type="entry name" value="Glutathione synthetase ATP-binding domain-like"/>
    <property type="match status" value="1"/>
</dbReference>